<feature type="transmembrane region" description="Helical" evidence="1">
    <location>
        <begin position="301"/>
        <end position="324"/>
    </location>
</feature>
<feature type="transmembrane region" description="Helical" evidence="1">
    <location>
        <begin position="183"/>
        <end position="203"/>
    </location>
</feature>
<feature type="transmembrane region" description="Helical" evidence="1">
    <location>
        <begin position="215"/>
        <end position="234"/>
    </location>
</feature>
<keyword evidence="1" id="KW-0472">Membrane</keyword>
<dbReference type="EMBL" id="BJFL01000001">
    <property type="protein sequence ID" value="GDY28720.1"/>
    <property type="molecule type" value="Genomic_DNA"/>
</dbReference>
<dbReference type="Proteomes" id="UP000298860">
    <property type="component" value="Unassembled WGS sequence"/>
</dbReference>
<evidence type="ECO:0000313" key="3">
    <source>
        <dbReference type="Proteomes" id="UP000298860"/>
    </source>
</evidence>
<keyword evidence="1" id="KW-1133">Transmembrane helix</keyword>
<comment type="caution">
    <text evidence="2">The sequence shown here is derived from an EMBL/GenBank/DDBJ whole genome shotgun (WGS) entry which is preliminary data.</text>
</comment>
<sequence length="442" mass="47915">MTSGIRPKRDEETVIAGSCDSENPRRVDGLQLLGEYRGAAYEEPRFLVYRPDGQAVLLTPLLYRVLTHLDGRHSLASVAERVSADHDRAIGPDGVRYLVEQKLEPLGLAVLGAPVEQVPTADPLLSLSARGVLFPARMVRTIARLFAPLHLPAVVAATLGTLLALDLWMFTSGQADAAIRTTVGDPAAMLVGVGLLLVSTLFHECGHAAGCHYGGARPGAIGVGLYVVFPVFYTNVTDAYRLNRAGRLRTDLGGIYFNAVFIVVLGCAYLTSGYAPLLAAAVLVHGQIIQQLMPTLRMDGYYIVADLVGVPNLFGLIGPIVAGLARRGRRGGRHAWRAEINLRPFARRVVIAWVLLVIPFLAGGLAVMLLRAPTYIGIAWRSTAERWTAVEQAFTHGQVATILIDTFATLMLWLPWVGLGFLLARVLQRAVRAGIRAVNRRR</sequence>
<evidence type="ECO:0000313" key="2">
    <source>
        <dbReference type="EMBL" id="GDY28720.1"/>
    </source>
</evidence>
<reference evidence="3" key="1">
    <citation type="submission" date="2019-04" db="EMBL/GenBank/DDBJ databases">
        <title>Draft genome sequence of Pseudonocardiaceae bacterium SL3-2-4.</title>
        <authorList>
            <person name="Ningsih F."/>
            <person name="Yokota A."/>
            <person name="Sakai Y."/>
            <person name="Nanatani K."/>
            <person name="Yabe S."/>
            <person name="Oetari A."/>
            <person name="Sjamsuridzal W."/>
        </authorList>
    </citation>
    <scope>NUCLEOTIDE SEQUENCE [LARGE SCALE GENOMIC DNA]</scope>
    <source>
        <strain evidence="3">SL3-2-4</strain>
    </source>
</reference>
<feature type="transmembrane region" description="Helical" evidence="1">
    <location>
        <begin position="255"/>
        <end position="281"/>
    </location>
</feature>
<dbReference type="RefSeq" id="WP_137811904.1">
    <property type="nucleotide sequence ID" value="NZ_BJFL01000001.1"/>
</dbReference>
<name>A0A4D4J0P4_9PSEU</name>
<protein>
    <recommendedName>
        <fullName evidence="4">Peptide zinc metalloprotease protein</fullName>
    </recommendedName>
</protein>
<gene>
    <name evidence="2" type="ORF">GTS_03530</name>
</gene>
<organism evidence="2 3">
    <name type="scientific">Gandjariella thermophila</name>
    <dbReference type="NCBI Taxonomy" id="1931992"/>
    <lineage>
        <taxon>Bacteria</taxon>
        <taxon>Bacillati</taxon>
        <taxon>Actinomycetota</taxon>
        <taxon>Actinomycetes</taxon>
        <taxon>Pseudonocardiales</taxon>
        <taxon>Pseudonocardiaceae</taxon>
        <taxon>Gandjariella</taxon>
    </lineage>
</organism>
<evidence type="ECO:0000256" key="1">
    <source>
        <dbReference type="SAM" id="Phobius"/>
    </source>
</evidence>
<evidence type="ECO:0008006" key="4">
    <source>
        <dbReference type="Google" id="ProtNLM"/>
    </source>
</evidence>
<feature type="transmembrane region" description="Helical" evidence="1">
    <location>
        <begin position="149"/>
        <end position="171"/>
    </location>
</feature>
<keyword evidence="1" id="KW-0812">Transmembrane</keyword>
<accession>A0A4D4J0P4</accession>
<keyword evidence="3" id="KW-1185">Reference proteome</keyword>
<proteinExistence type="predicted"/>
<feature type="transmembrane region" description="Helical" evidence="1">
    <location>
        <begin position="345"/>
        <end position="370"/>
    </location>
</feature>
<dbReference type="AlphaFoldDB" id="A0A4D4J0P4"/>
<dbReference type="OrthoDB" id="4640801at2"/>
<feature type="transmembrane region" description="Helical" evidence="1">
    <location>
        <begin position="407"/>
        <end position="427"/>
    </location>
</feature>